<dbReference type="GO" id="GO:0003677">
    <property type="term" value="F:DNA binding"/>
    <property type="evidence" value="ECO:0007669"/>
    <property type="project" value="InterPro"/>
</dbReference>
<accession>A0A4R4FCT8</accession>
<dbReference type="InterPro" id="IPR036388">
    <property type="entry name" value="WH-like_DNA-bd_sf"/>
</dbReference>
<feature type="domain" description="Sporulation initiation factor Spo0A C-terminal" evidence="1">
    <location>
        <begin position="22"/>
        <end position="119"/>
    </location>
</feature>
<comment type="caution">
    <text evidence="2">The sequence shown here is derived from an EMBL/GenBank/DDBJ whole genome shotgun (WGS) entry which is preliminary data.</text>
</comment>
<protein>
    <submittedName>
        <fullName evidence="2">Sporulation initiation factor Spo0A</fullName>
    </submittedName>
</protein>
<evidence type="ECO:0000259" key="1">
    <source>
        <dbReference type="Pfam" id="PF08769"/>
    </source>
</evidence>
<dbReference type="Pfam" id="PF08769">
    <property type="entry name" value="Spo0A_C"/>
    <property type="match status" value="1"/>
</dbReference>
<dbReference type="SUPFAM" id="SSF46894">
    <property type="entry name" value="C-terminal effector domain of the bipartite response regulators"/>
    <property type="match status" value="1"/>
</dbReference>
<evidence type="ECO:0000313" key="3">
    <source>
        <dbReference type="Proteomes" id="UP000295710"/>
    </source>
</evidence>
<gene>
    <name evidence="2" type="ORF">E1963_16985</name>
</gene>
<reference evidence="2 3" key="1">
    <citation type="journal article" date="2016" name="Nat. Microbiol.">
        <title>The Mouse Intestinal Bacterial Collection (miBC) provides host-specific insight into cultured diversity and functional potential of the gut microbiota.</title>
        <authorList>
            <person name="Lagkouvardos I."/>
            <person name="Pukall R."/>
            <person name="Abt B."/>
            <person name="Foesel B.U."/>
            <person name="Meier-Kolthoff J.P."/>
            <person name="Kumar N."/>
            <person name="Bresciani A."/>
            <person name="Martinez I."/>
            <person name="Just S."/>
            <person name="Ziegler C."/>
            <person name="Brugiroux S."/>
            <person name="Garzetti D."/>
            <person name="Wenning M."/>
            <person name="Bui T.P."/>
            <person name="Wang J."/>
            <person name="Hugenholtz F."/>
            <person name="Plugge C.M."/>
            <person name="Peterson D.A."/>
            <person name="Hornef M.W."/>
            <person name="Baines J.F."/>
            <person name="Smidt H."/>
            <person name="Walter J."/>
            <person name="Kristiansen K."/>
            <person name="Nielsen H.B."/>
            <person name="Haller D."/>
            <person name="Overmann J."/>
            <person name="Stecher B."/>
            <person name="Clavel T."/>
        </authorList>
    </citation>
    <scope>NUCLEOTIDE SEQUENCE [LARGE SCALE GENOMIC DNA]</scope>
    <source>
        <strain evidence="2 3">DSM 28560</strain>
    </source>
</reference>
<dbReference type="Proteomes" id="UP000295710">
    <property type="component" value="Unassembled WGS sequence"/>
</dbReference>
<dbReference type="RefSeq" id="WP_066571342.1">
    <property type="nucleotide sequence ID" value="NZ_JAOBST010000053.1"/>
</dbReference>
<dbReference type="EMBL" id="SMMX01000021">
    <property type="protein sequence ID" value="TDA20426.1"/>
    <property type="molecule type" value="Genomic_DNA"/>
</dbReference>
<keyword evidence="3" id="KW-1185">Reference proteome</keyword>
<dbReference type="InterPro" id="IPR014879">
    <property type="entry name" value="Spo0A_C"/>
</dbReference>
<dbReference type="AlphaFoldDB" id="A0A4R4FCT8"/>
<dbReference type="GO" id="GO:0005509">
    <property type="term" value="F:calcium ion binding"/>
    <property type="evidence" value="ECO:0007669"/>
    <property type="project" value="InterPro"/>
</dbReference>
<name>A0A4R4FCT8_9FIRM</name>
<dbReference type="GO" id="GO:0003743">
    <property type="term" value="F:translation initiation factor activity"/>
    <property type="evidence" value="ECO:0007669"/>
    <property type="project" value="UniProtKB-KW"/>
</dbReference>
<dbReference type="Gene3D" id="1.10.10.10">
    <property type="entry name" value="Winged helix-like DNA-binding domain superfamily/Winged helix DNA-binding domain"/>
    <property type="match status" value="1"/>
</dbReference>
<sequence>MTNNIYTSTPVDIQLNRRLTLLLNRLEISPKLKGYLYLRSALSLCINDTGYLSGITKNLYPSLAAAYSTSPSAVERAIRNSIDILWHSHAKRTYQELTNCYCDVRPTNAQFIALLTHTILFL</sequence>
<evidence type="ECO:0000313" key="2">
    <source>
        <dbReference type="EMBL" id="TDA20426.1"/>
    </source>
</evidence>
<dbReference type="InterPro" id="IPR016032">
    <property type="entry name" value="Sig_transdc_resp-reg_C-effctor"/>
</dbReference>
<proteinExistence type="predicted"/>
<dbReference type="GO" id="GO:0003700">
    <property type="term" value="F:DNA-binding transcription factor activity"/>
    <property type="evidence" value="ECO:0007669"/>
    <property type="project" value="InterPro"/>
</dbReference>
<keyword evidence="2" id="KW-0396">Initiation factor</keyword>
<dbReference type="GO" id="GO:0005737">
    <property type="term" value="C:cytoplasm"/>
    <property type="evidence" value="ECO:0007669"/>
    <property type="project" value="InterPro"/>
</dbReference>
<dbReference type="GO" id="GO:0042173">
    <property type="term" value="P:regulation of sporulation resulting in formation of a cellular spore"/>
    <property type="evidence" value="ECO:0007669"/>
    <property type="project" value="InterPro"/>
</dbReference>
<organism evidence="2 3">
    <name type="scientific">Extibacter muris</name>
    <dbReference type="NCBI Taxonomy" id="1796622"/>
    <lineage>
        <taxon>Bacteria</taxon>
        <taxon>Bacillati</taxon>
        <taxon>Bacillota</taxon>
        <taxon>Clostridia</taxon>
        <taxon>Lachnospirales</taxon>
        <taxon>Lachnospiraceae</taxon>
        <taxon>Extibacter</taxon>
    </lineage>
</organism>
<keyword evidence="2" id="KW-0648">Protein biosynthesis</keyword>